<dbReference type="GO" id="GO:0005929">
    <property type="term" value="C:cilium"/>
    <property type="evidence" value="ECO:0007669"/>
    <property type="project" value="TreeGrafter"/>
</dbReference>
<dbReference type="PROSITE" id="PS51329">
    <property type="entry name" value="C_CAP_COFACTOR_C"/>
    <property type="match status" value="1"/>
</dbReference>
<gene>
    <name evidence="6" type="ORF">PPERSA_06810</name>
</gene>
<dbReference type="GO" id="GO:0005096">
    <property type="term" value="F:GTPase activator activity"/>
    <property type="evidence" value="ECO:0007669"/>
    <property type="project" value="InterPro"/>
</dbReference>
<dbReference type="PANTHER" id="PTHR15440:SF0">
    <property type="entry name" value="PROTEIN XRP2"/>
    <property type="match status" value="1"/>
</dbReference>
<feature type="coiled-coil region" evidence="3">
    <location>
        <begin position="333"/>
        <end position="361"/>
    </location>
</feature>
<dbReference type="Proteomes" id="UP000054937">
    <property type="component" value="Unassembled WGS sequence"/>
</dbReference>
<dbReference type="EMBL" id="LDAU01000110">
    <property type="protein sequence ID" value="KRX05176.1"/>
    <property type="molecule type" value="Genomic_DNA"/>
</dbReference>
<dbReference type="InterPro" id="IPR006599">
    <property type="entry name" value="CARP_motif"/>
</dbReference>
<dbReference type="GO" id="GO:0006892">
    <property type="term" value="P:post-Golgi vesicle-mediated transport"/>
    <property type="evidence" value="ECO:0007669"/>
    <property type="project" value="TreeGrafter"/>
</dbReference>
<organism evidence="6 7">
    <name type="scientific">Pseudocohnilembus persalinus</name>
    <name type="common">Ciliate</name>
    <dbReference type="NCBI Taxonomy" id="266149"/>
    <lineage>
        <taxon>Eukaryota</taxon>
        <taxon>Sar</taxon>
        <taxon>Alveolata</taxon>
        <taxon>Ciliophora</taxon>
        <taxon>Intramacronucleata</taxon>
        <taxon>Oligohymenophorea</taxon>
        <taxon>Scuticociliatia</taxon>
        <taxon>Philasterida</taxon>
        <taxon>Pseudocohnilembidae</taxon>
        <taxon>Pseudocohnilembus</taxon>
    </lineage>
</organism>
<dbReference type="InterPro" id="IPR036223">
    <property type="entry name" value="CAP_C_sf"/>
</dbReference>
<keyword evidence="3" id="KW-0175">Coiled coil</keyword>
<evidence type="ECO:0000256" key="1">
    <source>
        <dbReference type="ARBA" id="ARBA00008848"/>
    </source>
</evidence>
<keyword evidence="7" id="KW-1185">Reference proteome</keyword>
<dbReference type="SMART" id="SM00673">
    <property type="entry name" value="CARP"/>
    <property type="match status" value="1"/>
</dbReference>
<feature type="compositionally biased region" description="Low complexity" evidence="4">
    <location>
        <begin position="224"/>
        <end position="269"/>
    </location>
</feature>
<evidence type="ECO:0000313" key="6">
    <source>
        <dbReference type="EMBL" id="KRX05176.1"/>
    </source>
</evidence>
<evidence type="ECO:0000256" key="3">
    <source>
        <dbReference type="SAM" id="Coils"/>
    </source>
</evidence>
<sequence>MSETQPKKFDKSQLKLRNKKNETLIKYPGEVDGRGFQITNCQDCEIYLYGYFEQVFVDDSKNCKVFIGPVVGSIFMRDCQDMKLYSASKQLRISDSTNVIASVYSGSDPALENVSGLQIAPYNFIFPGVSEYFQKANLNPEQDYWSQIFDFTPNKQGEKNWVLLNPDQYEGNITKELEGYEGELINPVPIPKIYGGDSEIEIIIGSQDPGSQQDTEGMMSFSIQTSQQQAVQQSEQYENQENNDNQENTNQQENEENQNNQENQGNQENWQDEGNQEAQQQYEQNAQYINNDQNYWGQDQAQQVEQNIDLGFYNQEQYQQEDNQYQDEHQIRLQKQKEREQEIINRAIQQQEQERMQKEEKRRVAREWLENWKNERQQKINKTHEFNMQNNQEITQKTNQNQENWKTVTDNIALKQSEYPGNSNVEAMKRSILNKRKDLEQQHQ</sequence>
<dbReference type="Gene3D" id="2.160.20.70">
    <property type="match status" value="1"/>
</dbReference>
<dbReference type="InParanoid" id="A0A0V0QTC5"/>
<dbReference type="InterPro" id="IPR016098">
    <property type="entry name" value="CAP/MinC_C"/>
</dbReference>
<evidence type="ECO:0000256" key="4">
    <source>
        <dbReference type="SAM" id="MobiDB-lite"/>
    </source>
</evidence>
<evidence type="ECO:0000256" key="2">
    <source>
        <dbReference type="ARBA" id="ARBA00022741"/>
    </source>
</evidence>
<comment type="caution">
    <text evidence="6">The sequence shown here is derived from an EMBL/GenBank/DDBJ whole genome shotgun (WGS) entry which is preliminary data.</text>
</comment>
<proteinExistence type="inferred from homology"/>
<dbReference type="OrthoDB" id="194775at2759"/>
<evidence type="ECO:0000313" key="7">
    <source>
        <dbReference type="Proteomes" id="UP000054937"/>
    </source>
</evidence>
<name>A0A0V0QTC5_PSEPJ</name>
<dbReference type="OMA" id="QELIKYP"/>
<evidence type="ECO:0000259" key="5">
    <source>
        <dbReference type="PROSITE" id="PS51329"/>
    </source>
</evidence>
<accession>A0A0V0QTC5</accession>
<dbReference type="Pfam" id="PF07986">
    <property type="entry name" value="TBCC"/>
    <property type="match status" value="1"/>
</dbReference>
<dbReference type="InterPro" id="IPR017901">
    <property type="entry name" value="C-CAP_CF_C-like"/>
</dbReference>
<reference evidence="6 7" key="1">
    <citation type="journal article" date="2015" name="Sci. Rep.">
        <title>Genome of the facultative scuticociliatosis pathogen Pseudocohnilembus persalinus provides insight into its virulence through horizontal gene transfer.</title>
        <authorList>
            <person name="Xiong J."/>
            <person name="Wang G."/>
            <person name="Cheng J."/>
            <person name="Tian M."/>
            <person name="Pan X."/>
            <person name="Warren A."/>
            <person name="Jiang C."/>
            <person name="Yuan D."/>
            <person name="Miao W."/>
        </authorList>
    </citation>
    <scope>NUCLEOTIDE SEQUENCE [LARGE SCALE GENOMIC DNA]</scope>
    <source>
        <strain evidence="6">36N120E</strain>
    </source>
</reference>
<feature type="region of interest" description="Disordered" evidence="4">
    <location>
        <begin position="417"/>
        <end position="444"/>
    </location>
</feature>
<dbReference type="GO" id="GO:0000166">
    <property type="term" value="F:nucleotide binding"/>
    <property type="evidence" value="ECO:0007669"/>
    <property type="project" value="UniProtKB-KW"/>
</dbReference>
<dbReference type="SUPFAM" id="SSF69340">
    <property type="entry name" value="C-terminal domain of adenylylcyclase associated protein"/>
    <property type="match status" value="1"/>
</dbReference>
<dbReference type="PANTHER" id="PTHR15440">
    <property type="entry name" value="XRP2 PROTEIN"/>
    <property type="match status" value="1"/>
</dbReference>
<feature type="domain" description="C-CAP/cofactor C-like" evidence="5">
    <location>
        <begin position="1"/>
        <end position="153"/>
    </location>
</feature>
<dbReference type="GO" id="GO:1990075">
    <property type="term" value="C:periciliary membrane compartment"/>
    <property type="evidence" value="ECO:0007669"/>
    <property type="project" value="TreeGrafter"/>
</dbReference>
<dbReference type="AlphaFoldDB" id="A0A0V0QTC5"/>
<protein>
    <submittedName>
        <fullName evidence="6">Adenylate cyclase-associated CAP, C-terminal</fullName>
    </submittedName>
</protein>
<comment type="similarity">
    <text evidence="1">Belongs to the TBCC family.</text>
</comment>
<feature type="region of interest" description="Disordered" evidence="4">
    <location>
        <begin position="222"/>
        <end position="279"/>
    </location>
</feature>
<dbReference type="InterPro" id="IPR012945">
    <property type="entry name" value="Tubulin-bd_cofactor_C_dom"/>
</dbReference>
<keyword evidence="2" id="KW-0547">Nucleotide-binding</keyword>
<dbReference type="InterPro" id="IPR039093">
    <property type="entry name" value="XRP2"/>
</dbReference>
<feature type="compositionally biased region" description="Basic and acidic residues" evidence="4">
    <location>
        <begin position="435"/>
        <end position="444"/>
    </location>
</feature>